<dbReference type="SUPFAM" id="SSF47203">
    <property type="entry name" value="Acyl-CoA dehydrogenase C-terminal domain-like"/>
    <property type="match status" value="1"/>
</dbReference>
<feature type="domain" description="Acyl-CoA dehydrogenase C-terminal bacterial-type" evidence="15">
    <location>
        <begin position="519"/>
        <end position="803"/>
    </location>
</feature>
<dbReference type="GO" id="GO:0070991">
    <property type="term" value="F:medium-chain fatty acyl-CoA dehydrogenase activity"/>
    <property type="evidence" value="ECO:0007669"/>
    <property type="project" value="UniProtKB-EC"/>
</dbReference>
<feature type="transmembrane region" description="Helical" evidence="12">
    <location>
        <begin position="6"/>
        <end position="26"/>
    </location>
</feature>
<dbReference type="PANTHER" id="PTHR48083:SF33">
    <property type="entry name" value="ACYL-COENZYME A DEHYDROGENASE"/>
    <property type="match status" value="1"/>
</dbReference>
<dbReference type="EMBL" id="AP028947">
    <property type="protein sequence ID" value="BET25716.1"/>
    <property type="molecule type" value="Genomic_DNA"/>
</dbReference>
<dbReference type="Pfam" id="PF09317">
    <property type="entry name" value="ACDH_C"/>
    <property type="match status" value="1"/>
</dbReference>
<dbReference type="Pfam" id="PF00441">
    <property type="entry name" value="Acyl-CoA_dh_1"/>
    <property type="match status" value="1"/>
</dbReference>
<dbReference type="Proteomes" id="UP001329151">
    <property type="component" value="Chromosome"/>
</dbReference>
<name>A0AA86JEW1_9BURK</name>
<evidence type="ECO:0000256" key="11">
    <source>
        <dbReference type="ARBA" id="ARBA00049247"/>
    </source>
</evidence>
<reference evidence="16 17" key="1">
    <citation type="submission" date="2023-10" db="EMBL/GenBank/DDBJ databases">
        <title>Complete Genome Sequence of Limnobacter thiooxidans CS-K2T, Isolated from freshwater lake sediments in Bavaria, Germany.</title>
        <authorList>
            <person name="Naruki M."/>
            <person name="Watanabe A."/>
            <person name="Warashina T."/>
            <person name="Morita T."/>
            <person name="Arakawa K."/>
        </authorList>
    </citation>
    <scope>NUCLEOTIDE SEQUENCE [LARGE SCALE GENOMIC DNA]</scope>
    <source>
        <strain evidence="16 17">CS-K2</strain>
    </source>
</reference>
<evidence type="ECO:0000313" key="17">
    <source>
        <dbReference type="Proteomes" id="UP001329151"/>
    </source>
</evidence>
<evidence type="ECO:0000313" key="16">
    <source>
        <dbReference type="EMBL" id="BET25716.1"/>
    </source>
</evidence>
<keyword evidence="12" id="KW-0812">Transmembrane</keyword>
<dbReference type="Gene3D" id="1.20.140.10">
    <property type="entry name" value="Butyryl-CoA Dehydrogenase, subunit A, domain 3"/>
    <property type="match status" value="1"/>
</dbReference>
<feature type="transmembrane region" description="Helical" evidence="12">
    <location>
        <begin position="38"/>
        <end position="63"/>
    </location>
</feature>
<dbReference type="InterPro" id="IPR013786">
    <property type="entry name" value="AcylCoA_DH/ox_N"/>
</dbReference>
<organism evidence="16 17">
    <name type="scientific">Limnobacter thiooxidans</name>
    <dbReference type="NCBI Taxonomy" id="131080"/>
    <lineage>
        <taxon>Bacteria</taxon>
        <taxon>Pseudomonadati</taxon>
        <taxon>Pseudomonadota</taxon>
        <taxon>Betaproteobacteria</taxon>
        <taxon>Burkholderiales</taxon>
        <taxon>Burkholderiaceae</taxon>
        <taxon>Limnobacter</taxon>
    </lineage>
</organism>
<evidence type="ECO:0000256" key="6">
    <source>
        <dbReference type="ARBA" id="ARBA00020144"/>
    </source>
</evidence>
<comment type="similarity">
    <text evidence="3">Belongs to the acyl-CoA dehydrogenase family.</text>
</comment>
<evidence type="ECO:0000259" key="14">
    <source>
        <dbReference type="Pfam" id="PF02771"/>
    </source>
</evidence>
<dbReference type="RefSeq" id="WP_130556750.1">
    <property type="nucleotide sequence ID" value="NZ_AP028947.1"/>
</dbReference>
<dbReference type="EC" id="1.3.8.8" evidence="5"/>
<dbReference type="InterPro" id="IPR036250">
    <property type="entry name" value="AcylCo_DH-like_C"/>
</dbReference>
<dbReference type="Gene3D" id="2.40.110.10">
    <property type="entry name" value="Butyryl-CoA Dehydrogenase, subunit A, domain 2"/>
    <property type="match status" value="1"/>
</dbReference>
<gene>
    <name evidence="16" type="ORF">RGQ30_12170</name>
</gene>
<dbReference type="FunFam" id="1.20.140.10:FF:000009">
    <property type="entry name" value="Acyl-CoA dehydrogenase"/>
    <property type="match status" value="1"/>
</dbReference>
<evidence type="ECO:0000256" key="12">
    <source>
        <dbReference type="SAM" id="Phobius"/>
    </source>
</evidence>
<dbReference type="SUPFAM" id="SSF56645">
    <property type="entry name" value="Acyl-CoA dehydrogenase NM domain-like"/>
    <property type="match status" value="1"/>
</dbReference>
<dbReference type="Gene3D" id="1.10.540.10">
    <property type="entry name" value="Acyl-CoA dehydrogenase/oxidase, N-terminal domain"/>
    <property type="match status" value="1"/>
</dbReference>
<keyword evidence="17" id="KW-1185">Reference proteome</keyword>
<evidence type="ECO:0000256" key="1">
    <source>
        <dbReference type="ARBA" id="ARBA00001974"/>
    </source>
</evidence>
<dbReference type="GO" id="GO:0004466">
    <property type="term" value="F:long-chain fatty acyl-CoA dehydrogenase activity"/>
    <property type="evidence" value="ECO:0007669"/>
    <property type="project" value="UniProtKB-EC"/>
</dbReference>
<dbReference type="InterPro" id="IPR015396">
    <property type="entry name" value="FadE_C"/>
</dbReference>
<dbReference type="KEGG" id="lto:RGQ30_12170"/>
<dbReference type="CDD" id="cd00567">
    <property type="entry name" value="ACAD"/>
    <property type="match status" value="1"/>
</dbReference>
<feature type="domain" description="Acyl-CoA dehydrogenase/oxidase N-terminal" evidence="14">
    <location>
        <begin position="143"/>
        <end position="237"/>
    </location>
</feature>
<keyword evidence="12" id="KW-0472">Membrane</keyword>
<dbReference type="EC" id="1.3.8.7" evidence="4"/>
<comment type="catalytic activity">
    <reaction evidence="11">
        <text>a long-chain 2,3-saturated fatty acyl-CoA + oxidized [electron-transfer flavoprotein] + H(+) = a long-chain (2E)-enoyl-CoA + reduced [electron-transfer flavoprotein]</text>
        <dbReference type="Rhea" id="RHEA:17721"/>
        <dbReference type="Rhea" id="RHEA-COMP:10685"/>
        <dbReference type="Rhea" id="RHEA-COMP:10686"/>
        <dbReference type="ChEBI" id="CHEBI:15378"/>
        <dbReference type="ChEBI" id="CHEBI:57692"/>
        <dbReference type="ChEBI" id="CHEBI:58307"/>
        <dbReference type="ChEBI" id="CHEBI:83721"/>
        <dbReference type="ChEBI" id="CHEBI:83727"/>
        <dbReference type="EC" id="1.3.8.8"/>
    </reaction>
</comment>
<evidence type="ECO:0000256" key="2">
    <source>
        <dbReference type="ARBA" id="ARBA00005005"/>
    </source>
</evidence>
<keyword evidence="7" id="KW-0285">Flavoprotein</keyword>
<dbReference type="FunFam" id="1.10.540.10:FF:000004">
    <property type="entry name" value="Acyl-CoA dehydrogenase"/>
    <property type="match status" value="1"/>
</dbReference>
<dbReference type="InterPro" id="IPR037069">
    <property type="entry name" value="AcylCoA_DH/ox_N_sf"/>
</dbReference>
<dbReference type="InterPro" id="IPR009075">
    <property type="entry name" value="AcylCo_DH/oxidase_C"/>
</dbReference>
<sequence>MSNSIFAVFSAVVLIGLIYSGANLLTFTAAIGASALGFYALGGLGELGLTIFAAVYLPIAIVLNVSGLRRGVLTAPIFKAFSKALPAMSPTEKDALEAGDTWWEADLFGGKPDWAKLMNVKYTELTAEEKSYLDNETEELCKMLDDWKITFELKDLPQEVWDFMGKKKFFAMLISKEHGGLGFSPYAQSCVVAKIATRSLTASVTVMVPNSLGPGELIMHYGTQEQKDYWLPRLVDGREIPCFGLTGPEVGSDASAIPDTGVVVKTTVNGKEELGIMLNFSKRYITLAPVATVVGLAFKLKDPQGLLGDKNKVDYGITCAMVPADTPNVQIGRRHFPGAVFMNGPIIGNNVYIPLTSIIGGREMAGKGWRMLVECLSAGRGISLPALSAASGWGMYLATGAYARIRRQFKMPIGRFEGVQEATGKIGGLTYKLEASRVLTATACAECAPSVVTAMMKYHMTEMMREIILRSMDVHGGRTVILGPRNYLGQAYQAMPVAITVEGANIMTRNLIVFGQGAIRCHPWVLKEMQAAQNPNKAEGLRDFDKAFFGHLGHIVNRAMRALVLGLSGNRLAKSPVSGPMAGYAKALERRSAALAFTADVAMGVLGGELKRRERLSARLGDVLSQLYMATAVLKYFETNGRLADELPHAQWAIEDSLAEIDKALNEFNRNFPNKAVGKMLSFVAFPFGMGKSKGPSDKTNAEVAELLMTRNVFANRLLDKVFVGEGLSDPTGRILEAADKLLSIEPGYSNFLKAVSTGKVVGDGLEAQLKDAVAKNLISSDLAQGIREYEPIRFDAILTDDFSKDYLRTNGQIPDEIVEAKPVTEYKAAA</sequence>
<dbReference type="PANTHER" id="PTHR48083">
    <property type="entry name" value="MEDIUM-CHAIN SPECIFIC ACYL-COA DEHYDROGENASE, MITOCHONDRIAL-RELATED"/>
    <property type="match status" value="1"/>
</dbReference>
<dbReference type="NCBIfam" id="NF007000">
    <property type="entry name" value="PRK09463.1"/>
    <property type="match status" value="1"/>
</dbReference>
<comment type="catalytic activity">
    <reaction evidence="10">
        <text>a medium-chain 2,3-saturated fatty acyl-CoA + oxidized [electron-transfer flavoprotein] + H(+) = a medium-chain (2E)-enoyl-CoA + reduced [electron-transfer flavoprotein]</text>
        <dbReference type="Rhea" id="RHEA:14477"/>
        <dbReference type="Rhea" id="RHEA-COMP:10685"/>
        <dbReference type="Rhea" id="RHEA-COMP:10686"/>
        <dbReference type="ChEBI" id="CHEBI:15378"/>
        <dbReference type="ChEBI" id="CHEBI:57692"/>
        <dbReference type="ChEBI" id="CHEBI:58307"/>
        <dbReference type="ChEBI" id="CHEBI:83723"/>
        <dbReference type="ChEBI" id="CHEBI:83726"/>
        <dbReference type="EC" id="1.3.8.7"/>
    </reaction>
</comment>
<dbReference type="GO" id="GO:0033539">
    <property type="term" value="P:fatty acid beta-oxidation using acyl-CoA dehydrogenase"/>
    <property type="evidence" value="ECO:0007669"/>
    <property type="project" value="InterPro"/>
</dbReference>
<comment type="pathway">
    <text evidence="2">Lipid metabolism; fatty acid beta-oxidation.</text>
</comment>
<dbReference type="GO" id="GO:0005737">
    <property type="term" value="C:cytoplasm"/>
    <property type="evidence" value="ECO:0007669"/>
    <property type="project" value="TreeGrafter"/>
</dbReference>
<dbReference type="InterPro" id="IPR009100">
    <property type="entry name" value="AcylCoA_DH/oxidase_NM_dom_sf"/>
</dbReference>
<proteinExistence type="inferred from homology"/>
<protein>
    <recommendedName>
        <fullName evidence="6">Acyl-coenzyme A dehydrogenase</fullName>
        <ecNumber evidence="4">1.3.8.7</ecNumber>
        <ecNumber evidence="5">1.3.8.8</ecNumber>
    </recommendedName>
</protein>
<evidence type="ECO:0000256" key="9">
    <source>
        <dbReference type="ARBA" id="ARBA00023002"/>
    </source>
</evidence>
<keyword evidence="12" id="KW-1133">Transmembrane helix</keyword>
<evidence type="ECO:0000256" key="4">
    <source>
        <dbReference type="ARBA" id="ARBA00012033"/>
    </source>
</evidence>
<dbReference type="GO" id="GO:0050660">
    <property type="term" value="F:flavin adenine dinucleotide binding"/>
    <property type="evidence" value="ECO:0007669"/>
    <property type="project" value="InterPro"/>
</dbReference>
<dbReference type="AlphaFoldDB" id="A0AA86JEW1"/>
<dbReference type="InterPro" id="IPR046373">
    <property type="entry name" value="Acyl-CoA_Oxase/DH_mid-dom_sf"/>
</dbReference>
<accession>A0AA86JEW1</accession>
<dbReference type="Pfam" id="PF02771">
    <property type="entry name" value="Acyl-CoA_dh_N"/>
    <property type="match status" value="1"/>
</dbReference>
<feature type="domain" description="Acyl-CoA dehydrogenase/oxidase C-terminal" evidence="13">
    <location>
        <begin position="366"/>
        <end position="512"/>
    </location>
</feature>
<evidence type="ECO:0000256" key="3">
    <source>
        <dbReference type="ARBA" id="ARBA00009347"/>
    </source>
</evidence>
<evidence type="ECO:0000259" key="15">
    <source>
        <dbReference type="Pfam" id="PF09317"/>
    </source>
</evidence>
<dbReference type="InterPro" id="IPR050741">
    <property type="entry name" value="Acyl-CoA_dehydrogenase"/>
</dbReference>
<evidence type="ECO:0000256" key="10">
    <source>
        <dbReference type="ARBA" id="ARBA00047882"/>
    </source>
</evidence>
<evidence type="ECO:0000256" key="8">
    <source>
        <dbReference type="ARBA" id="ARBA00022827"/>
    </source>
</evidence>
<dbReference type="NCBIfam" id="NF009586">
    <property type="entry name" value="PRK13026.1"/>
    <property type="match status" value="1"/>
</dbReference>
<keyword evidence="9" id="KW-0560">Oxidoreductase</keyword>
<keyword evidence="8" id="KW-0274">FAD</keyword>
<evidence type="ECO:0000259" key="13">
    <source>
        <dbReference type="Pfam" id="PF00441"/>
    </source>
</evidence>
<evidence type="ECO:0000256" key="5">
    <source>
        <dbReference type="ARBA" id="ARBA00012040"/>
    </source>
</evidence>
<comment type="cofactor">
    <cofactor evidence="1">
        <name>FAD</name>
        <dbReference type="ChEBI" id="CHEBI:57692"/>
    </cofactor>
</comment>
<evidence type="ECO:0000256" key="7">
    <source>
        <dbReference type="ARBA" id="ARBA00022630"/>
    </source>
</evidence>